<feature type="compositionally biased region" description="Basic and acidic residues" evidence="1">
    <location>
        <begin position="18"/>
        <end position="31"/>
    </location>
</feature>
<dbReference type="EMBL" id="OZ034816">
    <property type="protein sequence ID" value="CAL1375744.1"/>
    <property type="molecule type" value="Genomic_DNA"/>
</dbReference>
<feature type="compositionally biased region" description="Gly residues" evidence="1">
    <location>
        <begin position="1"/>
        <end position="11"/>
    </location>
</feature>
<feature type="region of interest" description="Disordered" evidence="1">
    <location>
        <begin position="1"/>
        <end position="32"/>
    </location>
</feature>
<evidence type="ECO:0000256" key="1">
    <source>
        <dbReference type="SAM" id="MobiDB-lite"/>
    </source>
</evidence>
<protein>
    <submittedName>
        <fullName evidence="2">Uncharacterized protein</fullName>
    </submittedName>
</protein>
<dbReference type="AlphaFoldDB" id="A0AAV2DQD7"/>
<organism evidence="2 3">
    <name type="scientific">Linum trigynum</name>
    <dbReference type="NCBI Taxonomy" id="586398"/>
    <lineage>
        <taxon>Eukaryota</taxon>
        <taxon>Viridiplantae</taxon>
        <taxon>Streptophyta</taxon>
        <taxon>Embryophyta</taxon>
        <taxon>Tracheophyta</taxon>
        <taxon>Spermatophyta</taxon>
        <taxon>Magnoliopsida</taxon>
        <taxon>eudicotyledons</taxon>
        <taxon>Gunneridae</taxon>
        <taxon>Pentapetalae</taxon>
        <taxon>rosids</taxon>
        <taxon>fabids</taxon>
        <taxon>Malpighiales</taxon>
        <taxon>Linaceae</taxon>
        <taxon>Linum</taxon>
    </lineage>
</organism>
<proteinExistence type="predicted"/>
<accession>A0AAV2DQD7</accession>
<name>A0AAV2DQD7_9ROSI</name>
<reference evidence="2 3" key="1">
    <citation type="submission" date="2024-04" db="EMBL/GenBank/DDBJ databases">
        <authorList>
            <person name="Fracassetti M."/>
        </authorList>
    </citation>
    <scope>NUCLEOTIDE SEQUENCE [LARGE SCALE GENOMIC DNA]</scope>
</reference>
<evidence type="ECO:0000313" key="2">
    <source>
        <dbReference type="EMBL" id="CAL1375744.1"/>
    </source>
</evidence>
<dbReference type="Proteomes" id="UP001497516">
    <property type="component" value="Chromosome 3"/>
</dbReference>
<sequence length="71" mass="7651">METDGSGGELGNAGKRHRDSENDSTATDRTKSQVLECVQVDLNLQQSQNVGVISSGHRPSIVHSHHLVSRS</sequence>
<evidence type="ECO:0000313" key="3">
    <source>
        <dbReference type="Proteomes" id="UP001497516"/>
    </source>
</evidence>
<keyword evidence="3" id="KW-1185">Reference proteome</keyword>
<gene>
    <name evidence="2" type="ORF">LTRI10_LOCUS17523</name>
</gene>